<feature type="transmembrane region" description="Helical" evidence="1">
    <location>
        <begin position="59"/>
        <end position="82"/>
    </location>
</feature>
<protein>
    <submittedName>
        <fullName evidence="2">Uncharacterized protein</fullName>
    </submittedName>
</protein>
<feature type="non-terminal residue" evidence="2">
    <location>
        <position position="85"/>
    </location>
</feature>
<proteinExistence type="predicted"/>
<name>A0AAV5S8Y7_9BILA</name>
<keyword evidence="3" id="KW-1185">Reference proteome</keyword>
<keyword evidence="1" id="KW-1133">Transmembrane helix</keyword>
<sequence length="85" mass="9441">SRNTHLNVVARHSLLPGPRRGSLHEAEKSDWSSRRLNGSLLRQRSLKESEERARGLKPVTASAIVNSASLILRVVSIVYVWLSGL</sequence>
<dbReference type="EMBL" id="BTSX01000001">
    <property type="protein sequence ID" value="GMS78398.1"/>
    <property type="molecule type" value="Genomic_DNA"/>
</dbReference>
<evidence type="ECO:0000256" key="1">
    <source>
        <dbReference type="SAM" id="Phobius"/>
    </source>
</evidence>
<evidence type="ECO:0000313" key="3">
    <source>
        <dbReference type="Proteomes" id="UP001432027"/>
    </source>
</evidence>
<keyword evidence="1" id="KW-0472">Membrane</keyword>
<reference evidence="2" key="1">
    <citation type="submission" date="2023-10" db="EMBL/GenBank/DDBJ databases">
        <title>Genome assembly of Pristionchus species.</title>
        <authorList>
            <person name="Yoshida K."/>
            <person name="Sommer R.J."/>
        </authorList>
    </citation>
    <scope>NUCLEOTIDE SEQUENCE</scope>
    <source>
        <strain evidence="2">RS0144</strain>
    </source>
</reference>
<feature type="non-terminal residue" evidence="2">
    <location>
        <position position="1"/>
    </location>
</feature>
<gene>
    <name evidence="2" type="ORF">PENTCL1PPCAC_573</name>
</gene>
<comment type="caution">
    <text evidence="2">The sequence shown here is derived from an EMBL/GenBank/DDBJ whole genome shotgun (WGS) entry which is preliminary data.</text>
</comment>
<accession>A0AAV5S8Y7</accession>
<organism evidence="2 3">
    <name type="scientific">Pristionchus entomophagus</name>
    <dbReference type="NCBI Taxonomy" id="358040"/>
    <lineage>
        <taxon>Eukaryota</taxon>
        <taxon>Metazoa</taxon>
        <taxon>Ecdysozoa</taxon>
        <taxon>Nematoda</taxon>
        <taxon>Chromadorea</taxon>
        <taxon>Rhabditida</taxon>
        <taxon>Rhabditina</taxon>
        <taxon>Diplogasteromorpha</taxon>
        <taxon>Diplogasteroidea</taxon>
        <taxon>Neodiplogasteridae</taxon>
        <taxon>Pristionchus</taxon>
    </lineage>
</organism>
<evidence type="ECO:0000313" key="2">
    <source>
        <dbReference type="EMBL" id="GMS78398.1"/>
    </source>
</evidence>
<dbReference type="Proteomes" id="UP001432027">
    <property type="component" value="Unassembled WGS sequence"/>
</dbReference>
<dbReference type="AlphaFoldDB" id="A0AAV5S8Y7"/>
<keyword evidence="1" id="KW-0812">Transmembrane</keyword>